<dbReference type="SUPFAM" id="SSF56574">
    <property type="entry name" value="Serpins"/>
    <property type="match status" value="1"/>
</dbReference>
<keyword evidence="4" id="KW-0732">Signal</keyword>
<evidence type="ECO:0000256" key="4">
    <source>
        <dbReference type="SAM" id="SignalP"/>
    </source>
</evidence>
<dbReference type="AlphaFoldDB" id="A0A423U351"/>
<feature type="domain" description="Serpin" evidence="5">
    <location>
        <begin position="46"/>
        <end position="426"/>
    </location>
</feature>
<dbReference type="PROSITE" id="PS00284">
    <property type="entry name" value="SERPIN"/>
    <property type="match status" value="1"/>
</dbReference>
<dbReference type="Gene3D" id="3.30.497.10">
    <property type="entry name" value="Antithrombin, subunit I, domain 2"/>
    <property type="match status" value="1"/>
</dbReference>
<keyword evidence="2" id="KW-0722">Serine protease inhibitor</keyword>
<dbReference type="GO" id="GO:0004867">
    <property type="term" value="F:serine-type endopeptidase inhibitor activity"/>
    <property type="evidence" value="ECO:0007669"/>
    <property type="project" value="UniProtKB-KW"/>
</dbReference>
<feature type="signal peptide" evidence="4">
    <location>
        <begin position="1"/>
        <end position="20"/>
    </location>
</feature>
<dbReference type="OrthoDB" id="671595at2759"/>
<proteinExistence type="inferred from homology"/>
<comment type="similarity">
    <text evidence="3">Belongs to the serpin family.</text>
</comment>
<protein>
    <submittedName>
        <fullName evidence="6">Serine proteinase inhibitor</fullName>
    </submittedName>
</protein>
<evidence type="ECO:0000313" key="6">
    <source>
        <dbReference type="EMBL" id="ROT83126.1"/>
    </source>
</evidence>
<dbReference type="InterPro" id="IPR042178">
    <property type="entry name" value="Serpin_sf_1"/>
</dbReference>
<evidence type="ECO:0000256" key="2">
    <source>
        <dbReference type="ARBA" id="ARBA00022900"/>
    </source>
</evidence>
<dbReference type="SMART" id="SM00093">
    <property type="entry name" value="SERPIN"/>
    <property type="match status" value="1"/>
</dbReference>
<comment type="caution">
    <text evidence="6">The sequence shown here is derived from an EMBL/GenBank/DDBJ whole genome shotgun (WGS) entry which is preliminary data.</text>
</comment>
<dbReference type="PANTHER" id="PTHR11461:SF278">
    <property type="entry name" value="SERINE PROTEASE INHIBITOR 88EA"/>
    <property type="match status" value="1"/>
</dbReference>
<dbReference type="Proteomes" id="UP000283509">
    <property type="component" value="Unassembled WGS sequence"/>
</dbReference>
<dbReference type="Pfam" id="PF00079">
    <property type="entry name" value="Serpin"/>
    <property type="match status" value="1"/>
</dbReference>
<reference evidence="6 7" key="1">
    <citation type="submission" date="2018-04" db="EMBL/GenBank/DDBJ databases">
        <authorList>
            <person name="Zhang X."/>
            <person name="Yuan J."/>
            <person name="Li F."/>
            <person name="Xiang J."/>
        </authorList>
    </citation>
    <scope>NUCLEOTIDE SEQUENCE [LARGE SCALE GENOMIC DNA]</scope>
    <source>
        <tissue evidence="6">Muscle</tissue>
    </source>
</reference>
<dbReference type="PANTHER" id="PTHR11461">
    <property type="entry name" value="SERINE PROTEASE INHIBITOR, SERPIN"/>
    <property type="match status" value="1"/>
</dbReference>
<evidence type="ECO:0000259" key="5">
    <source>
        <dbReference type="SMART" id="SM00093"/>
    </source>
</evidence>
<evidence type="ECO:0000256" key="1">
    <source>
        <dbReference type="ARBA" id="ARBA00022690"/>
    </source>
</evidence>
<accession>A0A423U351</accession>
<dbReference type="Gene3D" id="2.30.39.10">
    <property type="entry name" value="Alpha-1-antitrypsin, domain 1"/>
    <property type="match status" value="1"/>
</dbReference>
<evidence type="ECO:0000313" key="7">
    <source>
        <dbReference type="Proteomes" id="UP000283509"/>
    </source>
</evidence>
<dbReference type="InterPro" id="IPR042185">
    <property type="entry name" value="Serpin_sf_2"/>
</dbReference>
<feature type="chain" id="PRO_5019384162" evidence="4">
    <location>
        <begin position="21"/>
        <end position="432"/>
    </location>
</feature>
<dbReference type="EMBL" id="QCYY01000733">
    <property type="protein sequence ID" value="ROT83126.1"/>
    <property type="molecule type" value="Genomic_DNA"/>
</dbReference>
<keyword evidence="1" id="KW-0646">Protease inhibitor</keyword>
<dbReference type="InterPro" id="IPR000215">
    <property type="entry name" value="Serpin_fam"/>
</dbReference>
<keyword evidence="7" id="KW-1185">Reference proteome</keyword>
<reference evidence="6 7" key="2">
    <citation type="submission" date="2019-01" db="EMBL/GenBank/DDBJ databases">
        <title>The decoding of complex shrimp genome reveals the adaptation for benthos swimmer, frequently molting mechanism and breeding impact on genome.</title>
        <authorList>
            <person name="Sun Y."/>
            <person name="Gao Y."/>
            <person name="Yu Y."/>
        </authorList>
    </citation>
    <scope>NUCLEOTIDE SEQUENCE [LARGE SCALE GENOMIC DNA]</scope>
    <source>
        <tissue evidence="6">Muscle</tissue>
    </source>
</reference>
<dbReference type="InterPro" id="IPR036186">
    <property type="entry name" value="Serpin_sf"/>
</dbReference>
<dbReference type="InterPro" id="IPR023795">
    <property type="entry name" value="Serpin_CS"/>
</dbReference>
<gene>
    <name evidence="6" type="ORF">C7M84_023696</name>
</gene>
<dbReference type="GO" id="GO:0005615">
    <property type="term" value="C:extracellular space"/>
    <property type="evidence" value="ECO:0007669"/>
    <property type="project" value="InterPro"/>
</dbReference>
<organism evidence="6 7">
    <name type="scientific">Penaeus vannamei</name>
    <name type="common">Whiteleg shrimp</name>
    <name type="synonym">Litopenaeus vannamei</name>
    <dbReference type="NCBI Taxonomy" id="6689"/>
    <lineage>
        <taxon>Eukaryota</taxon>
        <taxon>Metazoa</taxon>
        <taxon>Ecdysozoa</taxon>
        <taxon>Arthropoda</taxon>
        <taxon>Crustacea</taxon>
        <taxon>Multicrustacea</taxon>
        <taxon>Malacostraca</taxon>
        <taxon>Eumalacostraca</taxon>
        <taxon>Eucarida</taxon>
        <taxon>Decapoda</taxon>
        <taxon>Dendrobranchiata</taxon>
        <taxon>Penaeoidea</taxon>
        <taxon>Penaeidae</taxon>
        <taxon>Penaeus</taxon>
    </lineage>
</organism>
<name>A0A423U351_PENVA</name>
<sequence>MRWILAAVVVLGASVWEATSQCLTDEDRIKILGVNQELNEVVDFGLELYKELELGQATSYLATGRNLFFSPYSVWSALVLAYFGSGGTTEAELQKALGVVDKINILTKMRALELTYDLRRSTGSSYIFNVANRFYIDAASPVRKCVKNILFKEIAETDFRNTFVAANDINEFVSETTQGNIPRLLEESDLRDAQMVLVNAAFFKGIWKYSFLSNDTFLAPFRADPSLSFQGGAGTPPNGTGMVSMMNQTASFKYADSKDLEAQLLELPYEGGAMSMFLMLPNEEGRSGFARTVASFSSAALSKAMRTMKPETVNLQLPRFNMSVELIDELEAALKNLGIRNVFDPEHADFSAFAPTPRMSVSKTVHKAFIEVNEEGSEAAAATVLAVNIRTRPKPPLSFVCDRPFIFFIYDNDTENILFLGVFRNHKEALDY</sequence>
<evidence type="ECO:0000256" key="3">
    <source>
        <dbReference type="RuleBase" id="RU000411"/>
    </source>
</evidence>
<dbReference type="InterPro" id="IPR023796">
    <property type="entry name" value="Serpin_dom"/>
</dbReference>